<name>A0A1S6KV16_9CAUD</name>
<organism evidence="1 2">
    <name type="scientific">Providencia phage vB_PreS_PR1</name>
    <dbReference type="NCBI Taxonomy" id="1931407"/>
    <lineage>
        <taxon>Viruses</taxon>
        <taxon>Duplodnaviria</taxon>
        <taxon>Heunggongvirae</taxon>
        <taxon>Uroviricota</taxon>
        <taxon>Caudoviricetes</taxon>
        <taxon>Demerecviridae</taxon>
        <taxon>Priunavirus</taxon>
        <taxon>Priunavirus PR1</taxon>
    </lineage>
</organism>
<evidence type="ECO:0000313" key="2">
    <source>
        <dbReference type="Proteomes" id="UP000222417"/>
    </source>
</evidence>
<proteinExistence type="predicted"/>
<gene>
    <name evidence="1" type="ORF">PR1_13</name>
</gene>
<dbReference type="EMBL" id="KY363465">
    <property type="protein sequence ID" value="AQT25278.1"/>
    <property type="molecule type" value="Genomic_DNA"/>
</dbReference>
<keyword evidence="2" id="KW-1185">Reference proteome</keyword>
<sequence>MTIIQRMPKFVSTMVAVFDGDADLAAQIINELEAAGVEFAEKDCVSLGAAFDWQQSPQGREYWDMMDDKAEQVLGEDYRLPDFQECGCPACQMTVKLGGTIDAIMVVGSLGLLVEAIPEPMIKDMVTRAKEDRLKERAGRTH</sequence>
<evidence type="ECO:0000313" key="1">
    <source>
        <dbReference type="EMBL" id="AQT25278.1"/>
    </source>
</evidence>
<protein>
    <submittedName>
        <fullName evidence="1">Uncharacterized protein</fullName>
    </submittedName>
</protein>
<reference evidence="1 2" key="1">
    <citation type="submission" date="2016-12" db="EMBL/GenBank/DDBJ databases">
        <title>Providencia rettgeri phage vB-PreS_PR1 - a deep-branching member of the T5-like siphoviruses.</title>
        <authorList>
            <person name="Oliveira H."/>
            <person name="Pinto G."/>
            <person name="Hendrix H."/>
            <person name="Noben J.-P."/>
            <person name="Gawor J."/>
            <person name="Lobocka M."/>
            <person name="Lavigne R."/>
            <person name="Azeredo J."/>
        </authorList>
    </citation>
    <scope>NUCLEOTIDE SEQUENCE [LARGE SCALE GENOMIC DNA]</scope>
</reference>
<dbReference type="Proteomes" id="UP000222417">
    <property type="component" value="Segment"/>
</dbReference>
<accession>A0A1S6KV16</accession>